<dbReference type="PROSITE" id="PS01174">
    <property type="entry name" value="LIPASE_GDXG_SER"/>
    <property type="match status" value="1"/>
</dbReference>
<dbReference type="InterPro" id="IPR029058">
    <property type="entry name" value="AB_hydrolase_fold"/>
</dbReference>
<protein>
    <submittedName>
        <fullName evidence="4">Carboxyesterase 13</fullName>
    </submittedName>
</protein>
<comment type="caution">
    <text evidence="4">The sequence shown here is derived from an EMBL/GenBank/DDBJ whole genome shotgun (WGS) entry which is preliminary data.</text>
</comment>
<name>A0A9W7HCL9_HIBTR</name>
<dbReference type="Proteomes" id="UP001165190">
    <property type="component" value="Unassembled WGS sequence"/>
</dbReference>
<keyword evidence="5" id="KW-1185">Reference proteome</keyword>
<feature type="domain" description="Alpha/beta hydrolase fold-3" evidence="3">
    <location>
        <begin position="77"/>
        <end position="286"/>
    </location>
</feature>
<evidence type="ECO:0000313" key="4">
    <source>
        <dbReference type="EMBL" id="GMI74547.1"/>
    </source>
</evidence>
<dbReference type="PANTHER" id="PTHR23024:SF429">
    <property type="entry name" value="ALPHA_BETA HYDROLASE FOLD PROTEIN"/>
    <property type="match status" value="1"/>
</dbReference>
<dbReference type="InterPro" id="IPR050466">
    <property type="entry name" value="Carboxylest/Gibb_receptor"/>
</dbReference>
<dbReference type="InterPro" id="IPR013094">
    <property type="entry name" value="AB_hydrolase_3"/>
</dbReference>
<evidence type="ECO:0000256" key="1">
    <source>
        <dbReference type="ARBA" id="ARBA00010515"/>
    </source>
</evidence>
<dbReference type="OrthoDB" id="408631at2759"/>
<comment type="similarity">
    <text evidence="1">Belongs to the 'GDXG' lipolytic enzyme family.</text>
</comment>
<evidence type="ECO:0000256" key="2">
    <source>
        <dbReference type="PROSITE-ProRule" id="PRU10038"/>
    </source>
</evidence>
<reference evidence="4" key="1">
    <citation type="submission" date="2023-05" db="EMBL/GenBank/DDBJ databases">
        <title>Genome and transcriptome analyses reveal genes involved in the formation of fine ridges on petal epidermal cells in Hibiscus trionum.</title>
        <authorList>
            <person name="Koshimizu S."/>
            <person name="Masuda S."/>
            <person name="Ishii T."/>
            <person name="Shirasu K."/>
            <person name="Hoshino A."/>
            <person name="Arita M."/>
        </authorList>
    </citation>
    <scope>NUCLEOTIDE SEQUENCE</scope>
    <source>
        <strain evidence="4">Hamamatsu line</strain>
    </source>
</reference>
<sequence length="319" mass="35201">MASNNSPEIAHEFFPSFPMIRVYKDGRVERLVQTETVPPCDGHQSGVRSKDTPVSTLTSARVFLPETADPNVKIPLLIYIHGGAFCVGSPFSPIYHNYLTSLVTKGNVIAVSVEYRKAPEHNLPVAYDDAWTALKWVASHAKSDGPEPWLNERADFDRVFLAGDSAGANIAHNMITKASTATADDLMGLKFVGLLLLNPYFMNHERDELIELIFPTSSGSNDPRLNPGCAIDELAAGLVCKRVLVCVAEKDSLRGRGVAYYEAVKKSGWTGDIEMVEIQGEEHVFFLSKPDCEKAVGLMNRVSSFLNRSRFFSSIISRF</sequence>
<proteinExistence type="inferred from homology"/>
<gene>
    <name evidence="4" type="ORF">HRI_001124000</name>
</gene>
<accession>A0A9W7HCL9</accession>
<dbReference type="EMBL" id="BSYR01000011">
    <property type="protein sequence ID" value="GMI74547.1"/>
    <property type="molecule type" value="Genomic_DNA"/>
</dbReference>
<evidence type="ECO:0000259" key="3">
    <source>
        <dbReference type="Pfam" id="PF07859"/>
    </source>
</evidence>
<feature type="active site" evidence="2">
    <location>
        <position position="165"/>
    </location>
</feature>
<dbReference type="GO" id="GO:0016787">
    <property type="term" value="F:hydrolase activity"/>
    <property type="evidence" value="ECO:0007669"/>
    <property type="project" value="InterPro"/>
</dbReference>
<organism evidence="4 5">
    <name type="scientific">Hibiscus trionum</name>
    <name type="common">Flower of an hour</name>
    <dbReference type="NCBI Taxonomy" id="183268"/>
    <lineage>
        <taxon>Eukaryota</taxon>
        <taxon>Viridiplantae</taxon>
        <taxon>Streptophyta</taxon>
        <taxon>Embryophyta</taxon>
        <taxon>Tracheophyta</taxon>
        <taxon>Spermatophyta</taxon>
        <taxon>Magnoliopsida</taxon>
        <taxon>eudicotyledons</taxon>
        <taxon>Gunneridae</taxon>
        <taxon>Pentapetalae</taxon>
        <taxon>rosids</taxon>
        <taxon>malvids</taxon>
        <taxon>Malvales</taxon>
        <taxon>Malvaceae</taxon>
        <taxon>Malvoideae</taxon>
        <taxon>Hibiscus</taxon>
    </lineage>
</organism>
<dbReference type="Gene3D" id="3.40.50.1820">
    <property type="entry name" value="alpha/beta hydrolase"/>
    <property type="match status" value="1"/>
</dbReference>
<dbReference type="PANTHER" id="PTHR23024">
    <property type="entry name" value="ARYLACETAMIDE DEACETYLASE"/>
    <property type="match status" value="1"/>
</dbReference>
<evidence type="ECO:0000313" key="5">
    <source>
        <dbReference type="Proteomes" id="UP001165190"/>
    </source>
</evidence>
<dbReference type="SUPFAM" id="SSF53474">
    <property type="entry name" value="alpha/beta-Hydrolases"/>
    <property type="match status" value="1"/>
</dbReference>
<dbReference type="Pfam" id="PF07859">
    <property type="entry name" value="Abhydrolase_3"/>
    <property type="match status" value="1"/>
</dbReference>
<dbReference type="AlphaFoldDB" id="A0A9W7HCL9"/>
<dbReference type="InterPro" id="IPR033140">
    <property type="entry name" value="Lipase_GDXG_put_SER_AS"/>
</dbReference>